<reference evidence="15" key="2">
    <citation type="submission" date="2020-09" db="EMBL/GenBank/DDBJ databases">
        <authorList>
            <person name="Sun Q."/>
            <person name="Zhou Y."/>
        </authorList>
    </citation>
    <scope>NUCLEOTIDE SEQUENCE</scope>
    <source>
        <strain evidence="15">CGMCC 1.6333</strain>
    </source>
</reference>
<dbReference type="SUPFAM" id="SSF88697">
    <property type="entry name" value="PUA domain-like"/>
    <property type="match status" value="1"/>
</dbReference>
<evidence type="ECO:0000259" key="13">
    <source>
        <dbReference type="Pfam" id="PF04452"/>
    </source>
</evidence>
<dbReference type="CDD" id="cd18084">
    <property type="entry name" value="RsmE-like"/>
    <property type="match status" value="1"/>
</dbReference>
<dbReference type="GO" id="GO:0070042">
    <property type="term" value="F:rRNA (uridine-N3-)-methyltransferase activity"/>
    <property type="evidence" value="ECO:0007669"/>
    <property type="project" value="TreeGrafter"/>
</dbReference>
<keyword evidence="7 12" id="KW-0489">Methyltransferase</keyword>
<evidence type="ECO:0000256" key="1">
    <source>
        <dbReference type="ARBA" id="ARBA00004496"/>
    </source>
</evidence>
<dbReference type="SUPFAM" id="SSF75217">
    <property type="entry name" value="alpha/beta knot"/>
    <property type="match status" value="1"/>
</dbReference>
<dbReference type="PIRSF" id="PIRSF015601">
    <property type="entry name" value="MTase_slr0722"/>
    <property type="match status" value="1"/>
</dbReference>
<accession>A0A917TPN4</accession>
<comment type="function">
    <text evidence="10 12">Specifically methylates the N3 position of the uracil ring of uridine 1498 (m3U1498) in 16S rRNA. Acts on the fully assembled 30S ribosomal subunit.</text>
</comment>
<protein>
    <recommendedName>
        <fullName evidence="4 12">Ribosomal RNA small subunit methyltransferase E</fullName>
        <ecNumber evidence="3 12">2.1.1.193</ecNumber>
    </recommendedName>
</protein>
<dbReference type="RefSeq" id="WP_117154432.1">
    <property type="nucleotide sequence ID" value="NZ_BMLG01000007.1"/>
</dbReference>
<dbReference type="Gene3D" id="3.40.1280.10">
    <property type="match status" value="1"/>
</dbReference>
<keyword evidence="6 12" id="KW-0698">rRNA processing</keyword>
<feature type="domain" description="Ribosomal RNA small subunit methyltransferase E PUA-like" evidence="14">
    <location>
        <begin position="18"/>
        <end position="64"/>
    </location>
</feature>
<comment type="catalytic activity">
    <reaction evidence="11 12">
        <text>uridine(1498) in 16S rRNA + S-adenosyl-L-methionine = N(3)-methyluridine(1498) in 16S rRNA + S-adenosyl-L-homocysteine + H(+)</text>
        <dbReference type="Rhea" id="RHEA:42920"/>
        <dbReference type="Rhea" id="RHEA-COMP:10283"/>
        <dbReference type="Rhea" id="RHEA-COMP:10284"/>
        <dbReference type="ChEBI" id="CHEBI:15378"/>
        <dbReference type="ChEBI" id="CHEBI:57856"/>
        <dbReference type="ChEBI" id="CHEBI:59789"/>
        <dbReference type="ChEBI" id="CHEBI:65315"/>
        <dbReference type="ChEBI" id="CHEBI:74502"/>
        <dbReference type="EC" id="2.1.1.193"/>
    </reaction>
</comment>
<keyword evidence="16" id="KW-1185">Reference proteome</keyword>
<dbReference type="InterPro" id="IPR029028">
    <property type="entry name" value="Alpha/beta_knot_MTases"/>
</dbReference>
<keyword evidence="8 12" id="KW-0808">Transferase</keyword>
<evidence type="ECO:0000313" key="16">
    <source>
        <dbReference type="Proteomes" id="UP000618460"/>
    </source>
</evidence>
<dbReference type="NCBIfam" id="TIGR00046">
    <property type="entry name" value="RsmE family RNA methyltransferase"/>
    <property type="match status" value="1"/>
</dbReference>
<gene>
    <name evidence="15" type="ORF">GCM10011351_16660</name>
</gene>
<evidence type="ECO:0000256" key="3">
    <source>
        <dbReference type="ARBA" id="ARBA00012328"/>
    </source>
</evidence>
<evidence type="ECO:0000256" key="6">
    <source>
        <dbReference type="ARBA" id="ARBA00022552"/>
    </source>
</evidence>
<comment type="caution">
    <text evidence="15">The sequence shown here is derived from an EMBL/GenBank/DDBJ whole genome shotgun (WGS) entry which is preliminary data.</text>
</comment>
<dbReference type="Proteomes" id="UP000618460">
    <property type="component" value="Unassembled WGS sequence"/>
</dbReference>
<organism evidence="15 16">
    <name type="scientific">Paraliobacillus quinghaiensis</name>
    <dbReference type="NCBI Taxonomy" id="470815"/>
    <lineage>
        <taxon>Bacteria</taxon>
        <taxon>Bacillati</taxon>
        <taxon>Bacillota</taxon>
        <taxon>Bacilli</taxon>
        <taxon>Bacillales</taxon>
        <taxon>Bacillaceae</taxon>
        <taxon>Paraliobacillus</taxon>
    </lineage>
</organism>
<dbReference type="GO" id="GO:0005737">
    <property type="term" value="C:cytoplasm"/>
    <property type="evidence" value="ECO:0007669"/>
    <property type="project" value="UniProtKB-SubCell"/>
</dbReference>
<feature type="domain" description="Ribosomal RNA small subunit methyltransferase E methyltransferase" evidence="13">
    <location>
        <begin position="73"/>
        <end position="242"/>
    </location>
</feature>
<reference evidence="15" key="1">
    <citation type="journal article" date="2014" name="Int. J. Syst. Evol. Microbiol.">
        <title>Complete genome sequence of Corynebacterium casei LMG S-19264T (=DSM 44701T), isolated from a smear-ripened cheese.</title>
        <authorList>
            <consortium name="US DOE Joint Genome Institute (JGI-PGF)"/>
            <person name="Walter F."/>
            <person name="Albersmeier A."/>
            <person name="Kalinowski J."/>
            <person name="Ruckert C."/>
        </authorList>
    </citation>
    <scope>NUCLEOTIDE SEQUENCE</scope>
    <source>
        <strain evidence="15">CGMCC 1.6333</strain>
    </source>
</reference>
<evidence type="ECO:0000313" key="15">
    <source>
        <dbReference type="EMBL" id="GGM31185.1"/>
    </source>
</evidence>
<dbReference type="InterPro" id="IPR006700">
    <property type="entry name" value="RsmE"/>
</dbReference>
<dbReference type="EC" id="2.1.1.193" evidence="3 12"/>
<keyword evidence="5 12" id="KW-0963">Cytoplasm</keyword>
<comment type="subcellular location">
    <subcellularLocation>
        <location evidence="1 12">Cytoplasm</location>
    </subcellularLocation>
</comment>
<dbReference type="Pfam" id="PF04452">
    <property type="entry name" value="Methyltrans_RNA"/>
    <property type="match status" value="1"/>
</dbReference>
<dbReference type="InterPro" id="IPR046886">
    <property type="entry name" value="RsmE_MTase_dom"/>
</dbReference>
<evidence type="ECO:0000256" key="2">
    <source>
        <dbReference type="ARBA" id="ARBA00005528"/>
    </source>
</evidence>
<dbReference type="EMBL" id="BMLG01000007">
    <property type="protein sequence ID" value="GGM31185.1"/>
    <property type="molecule type" value="Genomic_DNA"/>
</dbReference>
<evidence type="ECO:0000259" key="14">
    <source>
        <dbReference type="Pfam" id="PF20260"/>
    </source>
</evidence>
<dbReference type="PANTHER" id="PTHR30027:SF3">
    <property type="entry name" value="16S RRNA (URACIL(1498)-N(3))-METHYLTRANSFERASE"/>
    <property type="match status" value="1"/>
</dbReference>
<dbReference type="FunFam" id="3.40.1280.10:FF:000020">
    <property type="entry name" value="Ribosomal RNA small subunit methyltransferase E"/>
    <property type="match status" value="1"/>
</dbReference>
<evidence type="ECO:0000256" key="9">
    <source>
        <dbReference type="ARBA" id="ARBA00022691"/>
    </source>
</evidence>
<evidence type="ECO:0000256" key="8">
    <source>
        <dbReference type="ARBA" id="ARBA00022679"/>
    </source>
</evidence>
<dbReference type="Gene3D" id="2.40.240.20">
    <property type="entry name" value="Hypothetical PUA domain-like, domain 1"/>
    <property type="match status" value="1"/>
</dbReference>
<proteinExistence type="inferred from homology"/>
<dbReference type="Pfam" id="PF20260">
    <property type="entry name" value="PUA_4"/>
    <property type="match status" value="1"/>
</dbReference>
<evidence type="ECO:0000256" key="4">
    <source>
        <dbReference type="ARBA" id="ARBA00013673"/>
    </source>
</evidence>
<evidence type="ECO:0000256" key="5">
    <source>
        <dbReference type="ARBA" id="ARBA00022490"/>
    </source>
</evidence>
<dbReference type="InterPro" id="IPR046887">
    <property type="entry name" value="RsmE_PUA-like"/>
</dbReference>
<keyword evidence="9 12" id="KW-0949">S-adenosyl-L-methionine</keyword>
<evidence type="ECO:0000256" key="7">
    <source>
        <dbReference type="ARBA" id="ARBA00022603"/>
    </source>
</evidence>
<dbReference type="NCBIfam" id="NF008691">
    <property type="entry name" value="PRK11713.1-4"/>
    <property type="match status" value="1"/>
</dbReference>
<evidence type="ECO:0000256" key="11">
    <source>
        <dbReference type="ARBA" id="ARBA00047944"/>
    </source>
</evidence>
<dbReference type="OrthoDB" id="9815641at2"/>
<comment type="similarity">
    <text evidence="2 12">Belongs to the RNA methyltransferase RsmE family.</text>
</comment>
<dbReference type="PANTHER" id="PTHR30027">
    <property type="entry name" value="RIBOSOMAL RNA SMALL SUBUNIT METHYLTRANSFERASE E"/>
    <property type="match status" value="1"/>
</dbReference>
<dbReference type="AlphaFoldDB" id="A0A917TPN4"/>
<sequence>MQRYFVPAINFSDNTVTIEGDDVHHITRVMRMESGDEIICNHPSGKAAICKILTVSDQEVVVSINNWLEQSAELPIHVTVAQGLPKGDKLELILQKGTELGATGFIPFQASRSVVKWDNKKVAKKIERFKKIVKEASEQSHRTILPHVESIETIQSLVANSAFYDHKFVAYEETTRELPTKKLSYYFDQITTGEKVLICIGPEGGFSESEITKLHTAGFESIRLGPRILRTETAALYALASLSYHFEERE</sequence>
<evidence type="ECO:0000256" key="12">
    <source>
        <dbReference type="PIRNR" id="PIRNR015601"/>
    </source>
</evidence>
<dbReference type="GO" id="GO:0070475">
    <property type="term" value="P:rRNA base methylation"/>
    <property type="evidence" value="ECO:0007669"/>
    <property type="project" value="TreeGrafter"/>
</dbReference>
<name>A0A917TPN4_9BACI</name>
<dbReference type="InterPro" id="IPR015947">
    <property type="entry name" value="PUA-like_sf"/>
</dbReference>
<dbReference type="InterPro" id="IPR029026">
    <property type="entry name" value="tRNA_m1G_MTases_N"/>
</dbReference>
<evidence type="ECO:0000256" key="10">
    <source>
        <dbReference type="ARBA" id="ARBA00025699"/>
    </source>
</evidence>
<dbReference type="NCBIfam" id="NF008692">
    <property type="entry name" value="PRK11713.1-5"/>
    <property type="match status" value="1"/>
</dbReference>